<organism evidence="2 3">
    <name type="scientific">Sphingomonas jinjuensis</name>
    <dbReference type="NCBI Taxonomy" id="535907"/>
    <lineage>
        <taxon>Bacteria</taxon>
        <taxon>Pseudomonadati</taxon>
        <taxon>Pseudomonadota</taxon>
        <taxon>Alphaproteobacteria</taxon>
        <taxon>Sphingomonadales</taxon>
        <taxon>Sphingomonadaceae</taxon>
        <taxon>Sphingomonas</taxon>
    </lineage>
</organism>
<protein>
    <submittedName>
        <fullName evidence="2">Lysophospholipase L1-like esterase</fullName>
    </submittedName>
</protein>
<dbReference type="Proteomes" id="UP000529795">
    <property type="component" value="Unassembled WGS sequence"/>
</dbReference>
<dbReference type="PANTHER" id="PTHR43784">
    <property type="entry name" value="GDSL-LIKE LIPASE/ACYLHYDROLASE, PUTATIVE (AFU_ORTHOLOGUE AFUA_2G00820)-RELATED"/>
    <property type="match status" value="1"/>
</dbReference>
<dbReference type="GO" id="GO:0016788">
    <property type="term" value="F:hydrolase activity, acting on ester bonds"/>
    <property type="evidence" value="ECO:0007669"/>
    <property type="project" value="UniProtKB-ARBA"/>
</dbReference>
<comment type="caution">
    <text evidence="2">The sequence shown here is derived from an EMBL/GenBank/DDBJ whole genome shotgun (WGS) entry which is preliminary data.</text>
</comment>
<dbReference type="PANTHER" id="PTHR43784:SF2">
    <property type="entry name" value="GDSL-LIKE LIPASE_ACYLHYDROLASE, PUTATIVE (AFU_ORTHOLOGUE AFUA_2G00820)-RELATED"/>
    <property type="match status" value="1"/>
</dbReference>
<dbReference type="Pfam" id="PF13472">
    <property type="entry name" value="Lipase_GDSL_2"/>
    <property type="match status" value="1"/>
</dbReference>
<dbReference type="EMBL" id="JACIEV010000001">
    <property type="protein sequence ID" value="MBB4152212.1"/>
    <property type="molecule type" value="Genomic_DNA"/>
</dbReference>
<dbReference type="AlphaFoldDB" id="A0A840F6J4"/>
<dbReference type="SUPFAM" id="SSF52266">
    <property type="entry name" value="SGNH hydrolase"/>
    <property type="match status" value="1"/>
</dbReference>
<feature type="domain" description="SGNH hydrolase-type esterase" evidence="1">
    <location>
        <begin position="184"/>
        <end position="373"/>
    </location>
</feature>
<evidence type="ECO:0000313" key="2">
    <source>
        <dbReference type="EMBL" id="MBB4152212.1"/>
    </source>
</evidence>
<evidence type="ECO:0000313" key="3">
    <source>
        <dbReference type="Proteomes" id="UP000529795"/>
    </source>
</evidence>
<dbReference type="InterPro" id="IPR036514">
    <property type="entry name" value="SGNH_hydro_sf"/>
</dbReference>
<sequence length="391" mass="40284">MTPRWWAAMLAVALIGTGASAQRWQSAWIAPPIGWEPASRKALTKPIERQTVAQVIRLDGEGARLRVRLTNELGMTPVEVGAASVALGGRLVSLSFGGAKGATIPAGAPLVSDPVALRATPGAELVLRVYYPGSVTPPAHAQMVRLTAGDTTASPADAGEEVRTAGLASAVEVDVAAPGKLLVAFGDSITEGAGASAAARTSWPAQLGALLHGAAATRCWSVVNAGISGNRLLHDGRGPNALARFDRDVLAVPGATHVVLLEGINDIGAGKDKPAEAVDADAVIGAYRQLIARAHGAGLRVIGGTLLPFTGAGYQTAAGEAMRLAINRWIRTSGAFDRVIDFEAATRDPAHPERLMAGYEIGDHLHPNDAGYTAMAKAARPVIAAEGCGRR</sequence>
<gene>
    <name evidence="2" type="ORF">GGQ80_000088</name>
</gene>
<dbReference type="Gene3D" id="3.40.50.1110">
    <property type="entry name" value="SGNH hydrolase"/>
    <property type="match status" value="1"/>
</dbReference>
<dbReference type="InterPro" id="IPR053140">
    <property type="entry name" value="GDSL_Rv0518-like"/>
</dbReference>
<proteinExistence type="predicted"/>
<dbReference type="RefSeq" id="WP_183981734.1">
    <property type="nucleotide sequence ID" value="NZ_JACIEV010000001.1"/>
</dbReference>
<dbReference type="CDD" id="cd01830">
    <property type="entry name" value="XynE_like"/>
    <property type="match status" value="1"/>
</dbReference>
<keyword evidence="3" id="KW-1185">Reference proteome</keyword>
<dbReference type="InterPro" id="IPR013830">
    <property type="entry name" value="SGNH_hydro"/>
</dbReference>
<name>A0A840F6J4_9SPHN</name>
<evidence type="ECO:0000259" key="1">
    <source>
        <dbReference type="Pfam" id="PF13472"/>
    </source>
</evidence>
<reference evidence="2 3" key="1">
    <citation type="submission" date="2020-08" db="EMBL/GenBank/DDBJ databases">
        <title>Genomic Encyclopedia of Type Strains, Phase IV (KMG-IV): sequencing the most valuable type-strain genomes for metagenomic binning, comparative biology and taxonomic classification.</title>
        <authorList>
            <person name="Goeker M."/>
        </authorList>
    </citation>
    <scope>NUCLEOTIDE SEQUENCE [LARGE SCALE GENOMIC DNA]</scope>
    <source>
        <strain evidence="2 3">YC6723</strain>
    </source>
</reference>
<accession>A0A840F6J4</accession>